<dbReference type="GO" id="GO:0000709">
    <property type="term" value="P:meiotic joint molecule formation"/>
    <property type="evidence" value="ECO:0007669"/>
    <property type="project" value="TreeGrafter"/>
</dbReference>
<dbReference type="InterPro" id="IPR036388">
    <property type="entry name" value="WH-like_DNA-bd_sf"/>
</dbReference>
<dbReference type="AlphaFoldDB" id="A0A0B7A6W4"/>
<keyword evidence="6" id="KW-0539">Nucleus</keyword>
<protein>
    <recommendedName>
        <fullName evidence="3">Homologous-pairing protein 2 homolog</fullName>
    </recommendedName>
</protein>
<feature type="domain" description="Homologous-pairing protein 2 winged helix" evidence="8">
    <location>
        <begin position="9"/>
        <end position="68"/>
    </location>
</feature>
<dbReference type="PANTHER" id="PTHR15938:SF0">
    <property type="entry name" value="HOMOLOGOUS-PAIRING PROTEIN 2 HOMOLOG"/>
    <property type="match status" value="1"/>
</dbReference>
<evidence type="ECO:0000256" key="3">
    <source>
        <dbReference type="ARBA" id="ARBA00016093"/>
    </source>
</evidence>
<comment type="similarity">
    <text evidence="2">Belongs to the HOP2 family.</text>
</comment>
<evidence type="ECO:0000259" key="8">
    <source>
        <dbReference type="Pfam" id="PF07106"/>
    </source>
</evidence>
<evidence type="ECO:0000256" key="5">
    <source>
        <dbReference type="ARBA" id="ARBA00023172"/>
    </source>
</evidence>
<evidence type="ECO:0000256" key="7">
    <source>
        <dbReference type="ARBA" id="ARBA00023254"/>
    </source>
</evidence>
<sequence>MSKSKESAANQAVLTYMIKQNRPYSVQDVFQNMGKDLGKTAVAKAMESLTTDGKLREKVYGKQKVYVADQSQYPDVDDAEIKAMDDKIIQLNGNIKLQGEEIRAVESELQLFNGLLSTAAAREELSKIYPDIENLKNKLGKLKEGRVLISKEEKDKVFKNREKYVKEWRKRKRITSDILNSILEGYPKTKKQLYDDIGIETDEDYNVKPPDN</sequence>
<dbReference type="GO" id="GO:0120230">
    <property type="term" value="F:recombinase activator activity"/>
    <property type="evidence" value="ECO:0007669"/>
    <property type="project" value="TreeGrafter"/>
</dbReference>
<evidence type="ECO:0000256" key="2">
    <source>
        <dbReference type="ARBA" id="ARBA00007922"/>
    </source>
</evidence>
<keyword evidence="5" id="KW-0233">DNA recombination</keyword>
<accession>A0A0B7A6W4</accession>
<comment type="subcellular location">
    <subcellularLocation>
        <location evidence="1">Nucleus</location>
    </subcellularLocation>
</comment>
<gene>
    <name evidence="10" type="primary">ORF96886</name>
</gene>
<dbReference type="PANTHER" id="PTHR15938">
    <property type="entry name" value="TBP-1 INTERACTING PROTEIN"/>
    <property type="match status" value="1"/>
</dbReference>
<organism evidence="10">
    <name type="scientific">Arion vulgaris</name>
    <dbReference type="NCBI Taxonomy" id="1028688"/>
    <lineage>
        <taxon>Eukaryota</taxon>
        <taxon>Metazoa</taxon>
        <taxon>Spiralia</taxon>
        <taxon>Lophotrochozoa</taxon>
        <taxon>Mollusca</taxon>
        <taxon>Gastropoda</taxon>
        <taxon>Heterobranchia</taxon>
        <taxon>Euthyneura</taxon>
        <taxon>Panpulmonata</taxon>
        <taxon>Eupulmonata</taxon>
        <taxon>Stylommatophora</taxon>
        <taxon>Helicina</taxon>
        <taxon>Arionoidea</taxon>
        <taxon>Arionidae</taxon>
        <taxon>Arion</taxon>
    </lineage>
</organism>
<dbReference type="Pfam" id="PF07106">
    <property type="entry name" value="WHD_TBPIP"/>
    <property type="match status" value="1"/>
</dbReference>
<dbReference type="GO" id="GO:0007129">
    <property type="term" value="P:homologous chromosome pairing at meiosis"/>
    <property type="evidence" value="ECO:0007669"/>
    <property type="project" value="TreeGrafter"/>
</dbReference>
<evidence type="ECO:0000256" key="6">
    <source>
        <dbReference type="ARBA" id="ARBA00023242"/>
    </source>
</evidence>
<dbReference type="InterPro" id="IPR040661">
    <property type="entry name" value="LZ3wCH"/>
</dbReference>
<dbReference type="Gene3D" id="1.10.10.10">
    <property type="entry name" value="Winged helix-like DNA-binding domain superfamily/Winged helix DNA-binding domain"/>
    <property type="match status" value="1"/>
</dbReference>
<name>A0A0B7A6W4_9EUPU</name>
<evidence type="ECO:0000256" key="1">
    <source>
        <dbReference type="ARBA" id="ARBA00004123"/>
    </source>
</evidence>
<dbReference type="GO" id="GO:0003690">
    <property type="term" value="F:double-stranded DNA binding"/>
    <property type="evidence" value="ECO:0007669"/>
    <property type="project" value="TreeGrafter"/>
</dbReference>
<dbReference type="GO" id="GO:0000794">
    <property type="term" value="C:condensed nuclear chromosome"/>
    <property type="evidence" value="ECO:0007669"/>
    <property type="project" value="TreeGrafter"/>
</dbReference>
<proteinExistence type="inferred from homology"/>
<keyword evidence="4" id="KW-0175">Coiled coil</keyword>
<evidence type="ECO:0000313" key="10">
    <source>
        <dbReference type="EMBL" id="CEK75756.1"/>
    </source>
</evidence>
<dbReference type="GO" id="GO:0010774">
    <property type="term" value="P:meiotic strand invasion involved in reciprocal meiotic recombination"/>
    <property type="evidence" value="ECO:0007669"/>
    <property type="project" value="TreeGrafter"/>
</dbReference>
<feature type="domain" description="Leucine zipper with capping helix" evidence="9">
    <location>
        <begin position="151"/>
        <end position="205"/>
    </location>
</feature>
<dbReference type="EMBL" id="HACG01028891">
    <property type="protein sequence ID" value="CEK75756.1"/>
    <property type="molecule type" value="Transcribed_RNA"/>
</dbReference>
<dbReference type="InterPro" id="IPR010776">
    <property type="entry name" value="Hop2_WH_dom"/>
</dbReference>
<dbReference type="Pfam" id="PF18517">
    <property type="entry name" value="LZ3wCH"/>
    <property type="match status" value="1"/>
</dbReference>
<dbReference type="GO" id="GO:0120231">
    <property type="term" value="C:DNA recombinase auxiliary factor complex"/>
    <property type="evidence" value="ECO:0007669"/>
    <property type="project" value="TreeGrafter"/>
</dbReference>
<reference evidence="10" key="1">
    <citation type="submission" date="2014-12" db="EMBL/GenBank/DDBJ databases">
        <title>Insight into the proteome of Arion vulgaris.</title>
        <authorList>
            <person name="Aradska J."/>
            <person name="Bulat T."/>
            <person name="Smidak R."/>
            <person name="Sarate P."/>
            <person name="Gangsoo J."/>
            <person name="Sialana F."/>
            <person name="Bilban M."/>
            <person name="Lubec G."/>
        </authorList>
    </citation>
    <scope>NUCLEOTIDE SEQUENCE</scope>
    <source>
        <tissue evidence="10">Skin</tissue>
    </source>
</reference>
<keyword evidence="7" id="KW-0469">Meiosis</keyword>
<evidence type="ECO:0000256" key="4">
    <source>
        <dbReference type="ARBA" id="ARBA00023054"/>
    </source>
</evidence>
<evidence type="ECO:0000259" key="9">
    <source>
        <dbReference type="Pfam" id="PF18517"/>
    </source>
</evidence>